<accession>A0A5C6WUH3</accession>
<organism evidence="9 10">
    <name type="scientific">Lujinxingia vulgaris</name>
    <dbReference type="NCBI Taxonomy" id="2600176"/>
    <lineage>
        <taxon>Bacteria</taxon>
        <taxon>Deltaproteobacteria</taxon>
        <taxon>Bradymonadales</taxon>
        <taxon>Lujinxingiaceae</taxon>
        <taxon>Lujinxingia</taxon>
    </lineage>
</organism>
<dbReference type="EMBL" id="VOSL01000136">
    <property type="protein sequence ID" value="TXD32236.1"/>
    <property type="molecule type" value="Genomic_DNA"/>
</dbReference>
<dbReference type="PANTHER" id="PTHR30572:SF4">
    <property type="entry name" value="ABC TRANSPORTER PERMEASE YTRF"/>
    <property type="match status" value="1"/>
</dbReference>
<comment type="caution">
    <text evidence="9">The sequence shown here is derived from an EMBL/GenBank/DDBJ whole genome shotgun (WGS) entry which is preliminary data.</text>
</comment>
<evidence type="ECO:0000256" key="1">
    <source>
        <dbReference type="ARBA" id="ARBA00004651"/>
    </source>
</evidence>
<name>A0A5C6WUH3_9DELT</name>
<dbReference type="PANTHER" id="PTHR30572">
    <property type="entry name" value="MEMBRANE COMPONENT OF TRANSPORTER-RELATED"/>
    <property type="match status" value="1"/>
</dbReference>
<proteinExistence type="inferred from homology"/>
<evidence type="ECO:0000256" key="3">
    <source>
        <dbReference type="ARBA" id="ARBA00022692"/>
    </source>
</evidence>
<evidence type="ECO:0000313" key="10">
    <source>
        <dbReference type="Proteomes" id="UP000321046"/>
    </source>
</evidence>
<reference evidence="9 10" key="1">
    <citation type="submission" date="2019-08" db="EMBL/GenBank/DDBJ databases">
        <title>Bradymonadales sp. TMQ2.</title>
        <authorList>
            <person name="Liang Q."/>
        </authorList>
    </citation>
    <scope>NUCLEOTIDE SEQUENCE [LARGE SCALE GENOMIC DNA]</scope>
    <source>
        <strain evidence="9 10">TMQ2</strain>
    </source>
</reference>
<dbReference type="GO" id="GO:0022857">
    <property type="term" value="F:transmembrane transporter activity"/>
    <property type="evidence" value="ECO:0007669"/>
    <property type="project" value="TreeGrafter"/>
</dbReference>
<comment type="subcellular location">
    <subcellularLocation>
        <location evidence="1">Cell membrane</location>
        <topology evidence="1">Multi-pass membrane protein</topology>
    </subcellularLocation>
</comment>
<protein>
    <submittedName>
        <fullName evidence="9">ABC transporter permease</fullName>
    </submittedName>
</protein>
<evidence type="ECO:0000313" key="9">
    <source>
        <dbReference type="EMBL" id="TXD32236.1"/>
    </source>
</evidence>
<gene>
    <name evidence="9" type="ORF">FRC96_18345</name>
</gene>
<evidence type="ECO:0000256" key="7">
    <source>
        <dbReference type="SAM" id="Phobius"/>
    </source>
</evidence>
<dbReference type="AlphaFoldDB" id="A0A5C6WUH3"/>
<sequence>MSSSTSSSSRSRLGALVTQSLRRNRAHFALSGLGVAVGIATLFFFTALGEGVRTQILERVFVIGQLEVVDPAAEGPSLGGLFGSVGGLDDRLVQRVAELEEVEAVFPKQKLTFPASARGGGSLLGRDLTIEFIADGIPQDLVDEPITDPLGFVDHANPASCSASSPCPAGFQCAGEVCEPAACTPGEDVSASCGAQAYCHAQRRTCAWPIPVIAHPNLIELFNGSLRTALKGSQGIGGQLPRLSETMLVGLEFDLVLGQSFLGRNERAARQTERARLVGFSERAMPMGATLPLSVVQRLNRRYSGDESADTYHSLLVEARSNDQVAPLTRRLTEELGLQLSARHQQAERIGLLISLITLLFNLIALIILGISALNITHTFSMMVLERRAEIGLMRALGAPRRTIHLLVLGEATVVALLSAATGLMLGWLAAYGLDLAFNSLVGDFPFKPDSLFGWQPWMAALGLATALLFCWLGALLPARRAGAISPAAALTAR</sequence>
<feature type="transmembrane region" description="Helical" evidence="7">
    <location>
        <begin position="28"/>
        <end position="49"/>
    </location>
</feature>
<feature type="transmembrane region" description="Helical" evidence="7">
    <location>
        <begin position="352"/>
        <end position="385"/>
    </location>
</feature>
<keyword evidence="4 7" id="KW-1133">Transmembrane helix</keyword>
<comment type="similarity">
    <text evidence="6">Belongs to the ABC-4 integral membrane protein family.</text>
</comment>
<dbReference type="InterPro" id="IPR050250">
    <property type="entry name" value="Macrolide_Exporter_MacB"/>
</dbReference>
<dbReference type="OrthoDB" id="5489286at2"/>
<feature type="transmembrane region" description="Helical" evidence="7">
    <location>
        <begin position="406"/>
        <end position="434"/>
    </location>
</feature>
<evidence type="ECO:0000256" key="4">
    <source>
        <dbReference type="ARBA" id="ARBA00022989"/>
    </source>
</evidence>
<keyword evidence="5 7" id="KW-0472">Membrane</keyword>
<keyword evidence="3 7" id="KW-0812">Transmembrane</keyword>
<evidence type="ECO:0000256" key="6">
    <source>
        <dbReference type="ARBA" id="ARBA00038076"/>
    </source>
</evidence>
<dbReference type="InterPro" id="IPR003838">
    <property type="entry name" value="ABC3_permease_C"/>
</dbReference>
<feature type="domain" description="ABC3 transporter permease C-terminal" evidence="8">
    <location>
        <begin position="363"/>
        <end position="487"/>
    </location>
</feature>
<evidence type="ECO:0000259" key="8">
    <source>
        <dbReference type="Pfam" id="PF02687"/>
    </source>
</evidence>
<dbReference type="GO" id="GO:0005886">
    <property type="term" value="C:plasma membrane"/>
    <property type="evidence" value="ECO:0007669"/>
    <property type="project" value="UniProtKB-SubCell"/>
</dbReference>
<dbReference type="RefSeq" id="WP_146976647.1">
    <property type="nucleotide sequence ID" value="NZ_VOSL01000136.1"/>
</dbReference>
<feature type="transmembrane region" description="Helical" evidence="7">
    <location>
        <begin position="454"/>
        <end position="477"/>
    </location>
</feature>
<dbReference type="Pfam" id="PF02687">
    <property type="entry name" value="FtsX"/>
    <property type="match status" value="1"/>
</dbReference>
<evidence type="ECO:0000256" key="5">
    <source>
        <dbReference type="ARBA" id="ARBA00023136"/>
    </source>
</evidence>
<evidence type="ECO:0000256" key="2">
    <source>
        <dbReference type="ARBA" id="ARBA00022475"/>
    </source>
</evidence>
<dbReference type="Proteomes" id="UP000321046">
    <property type="component" value="Unassembled WGS sequence"/>
</dbReference>
<keyword evidence="2" id="KW-1003">Cell membrane</keyword>